<dbReference type="GO" id="GO:0005737">
    <property type="term" value="C:cytoplasm"/>
    <property type="evidence" value="ECO:0007669"/>
    <property type="project" value="UniProtKB-ARBA"/>
</dbReference>
<feature type="transmembrane region" description="Helical" evidence="9">
    <location>
        <begin position="407"/>
        <end position="426"/>
    </location>
</feature>
<name>A0AAN7U658_9MYCE</name>
<feature type="transmembrane region" description="Helical" evidence="9">
    <location>
        <begin position="464"/>
        <end position="485"/>
    </location>
</feature>
<dbReference type="GO" id="GO:0008654">
    <property type="term" value="P:phospholipid biosynthetic process"/>
    <property type="evidence" value="ECO:0007669"/>
    <property type="project" value="InterPro"/>
</dbReference>
<dbReference type="InterPro" id="IPR043130">
    <property type="entry name" value="CDP-OH_PTrfase_TM_dom"/>
</dbReference>
<dbReference type="PROSITE" id="PS00379">
    <property type="entry name" value="CDP_ALCOHOL_P_TRANSF"/>
    <property type="match status" value="1"/>
</dbReference>
<evidence type="ECO:0000256" key="9">
    <source>
        <dbReference type="SAM" id="Phobius"/>
    </source>
</evidence>
<dbReference type="GO" id="GO:0012505">
    <property type="term" value="C:endomembrane system"/>
    <property type="evidence" value="ECO:0007669"/>
    <property type="project" value="UniProtKB-ARBA"/>
</dbReference>
<comment type="caution">
    <text evidence="10">The sequence shown here is derived from an EMBL/GenBank/DDBJ whole genome shotgun (WGS) entry which is preliminary data.</text>
</comment>
<protein>
    <submittedName>
        <fullName evidence="10">Uncharacterized protein</fullName>
    </submittedName>
</protein>
<feature type="transmembrane region" description="Helical" evidence="9">
    <location>
        <begin position="304"/>
        <end position="322"/>
    </location>
</feature>
<dbReference type="EMBL" id="JAVFKY010000001">
    <property type="protein sequence ID" value="KAK5582863.1"/>
    <property type="molecule type" value="Genomic_DNA"/>
</dbReference>
<evidence type="ECO:0000256" key="6">
    <source>
        <dbReference type="ARBA" id="ARBA00023136"/>
    </source>
</evidence>
<dbReference type="Gene3D" id="1.20.120.1760">
    <property type="match status" value="1"/>
</dbReference>
<evidence type="ECO:0000256" key="5">
    <source>
        <dbReference type="ARBA" id="ARBA00022989"/>
    </source>
</evidence>
<reference evidence="10 11" key="1">
    <citation type="submission" date="2023-11" db="EMBL/GenBank/DDBJ databases">
        <title>Dfirmibasis_genome.</title>
        <authorList>
            <person name="Edelbroek B."/>
            <person name="Kjellin J."/>
            <person name="Jerlstrom-Hultqvist J."/>
            <person name="Soderbom F."/>
        </authorList>
    </citation>
    <scope>NUCLEOTIDE SEQUENCE [LARGE SCALE GENOMIC DNA]</scope>
    <source>
        <strain evidence="10 11">TNS-C-14</strain>
    </source>
</reference>
<dbReference type="GO" id="GO:0016020">
    <property type="term" value="C:membrane"/>
    <property type="evidence" value="ECO:0007669"/>
    <property type="project" value="UniProtKB-SubCell"/>
</dbReference>
<evidence type="ECO:0000256" key="8">
    <source>
        <dbReference type="SAM" id="MobiDB-lite"/>
    </source>
</evidence>
<sequence>MSDNNNNFDIYNTFKGIDSLTIINSKEGEEKITTQFIPPNEFKPSHEGVILKNNATIIEFPKELPQDSLNCSTFLRKFIGCHSPSGFIQGLYMYGENRCKQEDDNLLNCYQIQFSSSRESRNIKMDEILKKNIDKENEFYKDHVWKRRTPLLFKPHKEREEQEFNINNKTFKPNVDNQLFGYNNNINSFLSKTRRLINKSSTGLVDDQGRNLGFLQQPSDILTDMSKYFKYISEKGIANLANYHYSGVDNSFCGNKFLKHWWNYCVNFTPLWLAPNIITLVGLFCNIGMYIIMYVHCPTLYEEAPRWCYFAVAFLIFAYQTLDNVDGKQARKTKSSSPLGELFDHVCDALSVAMFAVVMSATLRIGPYWTFFSFIIGMWPFYLAHWEEYHAGILVMGEFNGPTEAQVLFMIIEIITGIFGSDFWTYGTSTSVGVIATVFVSIGAVVTCLQNFTNTYKLENRMAFGKCLLQLTPICLFTALIVIWASVSSLLTDNPHLFIMTLGILFAYIQSRYITQRVCHDDCSLFYPIFIPIIVVVFNSVLVASGHVLVEEVVALWILFSIACAQFLVFSYFTTQQLCEHLKIKVFTIPYPSNSGIGPSQEYENSLLSQMEEGSSSIGNSTDDINPSEIEEI</sequence>
<keyword evidence="11" id="KW-1185">Reference proteome</keyword>
<feature type="transmembrane region" description="Helical" evidence="9">
    <location>
        <begin position="368"/>
        <end position="386"/>
    </location>
</feature>
<dbReference type="PANTHER" id="PTHR10414:SF75">
    <property type="entry name" value="CDP-ALCOHOL PHOSPHATIDYLTRANSFERASE"/>
    <property type="match status" value="1"/>
</dbReference>
<keyword evidence="6 9" id="KW-0472">Membrane</keyword>
<dbReference type="Pfam" id="PF11326">
    <property type="entry name" value="PANTS-like"/>
    <property type="match status" value="1"/>
</dbReference>
<evidence type="ECO:0000313" key="11">
    <source>
        <dbReference type="Proteomes" id="UP001344447"/>
    </source>
</evidence>
<feature type="transmembrane region" description="Helical" evidence="9">
    <location>
        <begin position="432"/>
        <end position="452"/>
    </location>
</feature>
<dbReference type="InterPro" id="IPR021475">
    <property type="entry name" value="Pants/Emi1-like"/>
</dbReference>
<feature type="transmembrane region" description="Helical" evidence="9">
    <location>
        <begin position="497"/>
        <end position="514"/>
    </location>
</feature>
<keyword evidence="5 9" id="KW-1133">Transmembrane helix</keyword>
<dbReference type="Pfam" id="PF01066">
    <property type="entry name" value="CDP-OH_P_transf"/>
    <property type="match status" value="1"/>
</dbReference>
<comment type="similarity">
    <text evidence="2 7">Belongs to the CDP-alcohol phosphatidyltransferase class-I family.</text>
</comment>
<dbReference type="AlphaFoldDB" id="A0AAN7U658"/>
<evidence type="ECO:0000256" key="4">
    <source>
        <dbReference type="ARBA" id="ARBA00022692"/>
    </source>
</evidence>
<dbReference type="InterPro" id="IPR014472">
    <property type="entry name" value="CHOPT"/>
</dbReference>
<feature type="transmembrane region" description="Helical" evidence="9">
    <location>
        <begin position="554"/>
        <end position="575"/>
    </location>
</feature>
<dbReference type="Proteomes" id="UP001344447">
    <property type="component" value="Unassembled WGS sequence"/>
</dbReference>
<evidence type="ECO:0000256" key="1">
    <source>
        <dbReference type="ARBA" id="ARBA00004141"/>
    </source>
</evidence>
<keyword evidence="4 9" id="KW-0812">Transmembrane</keyword>
<dbReference type="InterPro" id="IPR000462">
    <property type="entry name" value="CDP-OH_P_trans"/>
</dbReference>
<proteinExistence type="inferred from homology"/>
<evidence type="ECO:0000256" key="7">
    <source>
        <dbReference type="RuleBase" id="RU003750"/>
    </source>
</evidence>
<dbReference type="FunFam" id="1.20.120.1760:FF:000002">
    <property type="entry name" value="Choline/ethanolamine phosphotransferase 1"/>
    <property type="match status" value="1"/>
</dbReference>
<evidence type="ECO:0000313" key="10">
    <source>
        <dbReference type="EMBL" id="KAK5582863.1"/>
    </source>
</evidence>
<dbReference type="PANTHER" id="PTHR10414">
    <property type="entry name" value="ETHANOLAMINEPHOSPHOTRANSFERASE"/>
    <property type="match status" value="1"/>
</dbReference>
<feature type="region of interest" description="Disordered" evidence="8">
    <location>
        <begin position="612"/>
        <end position="633"/>
    </location>
</feature>
<organism evidence="10 11">
    <name type="scientific">Dictyostelium firmibasis</name>
    <dbReference type="NCBI Taxonomy" id="79012"/>
    <lineage>
        <taxon>Eukaryota</taxon>
        <taxon>Amoebozoa</taxon>
        <taxon>Evosea</taxon>
        <taxon>Eumycetozoa</taxon>
        <taxon>Dictyostelia</taxon>
        <taxon>Dictyosteliales</taxon>
        <taxon>Dictyosteliaceae</taxon>
        <taxon>Dictyostelium</taxon>
    </lineage>
</organism>
<evidence type="ECO:0000256" key="2">
    <source>
        <dbReference type="ARBA" id="ARBA00010441"/>
    </source>
</evidence>
<evidence type="ECO:0000256" key="3">
    <source>
        <dbReference type="ARBA" id="ARBA00022679"/>
    </source>
</evidence>
<accession>A0AAN7U658</accession>
<comment type="subcellular location">
    <subcellularLocation>
        <location evidence="1">Membrane</location>
        <topology evidence="1">Multi-pass membrane protein</topology>
    </subcellularLocation>
</comment>
<dbReference type="InterPro" id="IPR048254">
    <property type="entry name" value="CDP_ALCOHOL_P_TRANSF_CS"/>
</dbReference>
<feature type="transmembrane region" description="Helical" evidence="9">
    <location>
        <begin position="526"/>
        <end position="548"/>
    </location>
</feature>
<feature type="transmembrane region" description="Helical" evidence="9">
    <location>
        <begin position="271"/>
        <end position="292"/>
    </location>
</feature>
<dbReference type="GO" id="GO:0016780">
    <property type="term" value="F:phosphotransferase activity, for other substituted phosphate groups"/>
    <property type="evidence" value="ECO:0007669"/>
    <property type="project" value="InterPro"/>
</dbReference>
<gene>
    <name evidence="10" type="ORF">RB653_004452</name>
</gene>
<feature type="compositionally biased region" description="Polar residues" evidence="8">
    <location>
        <begin position="612"/>
        <end position="625"/>
    </location>
</feature>
<keyword evidence="3 7" id="KW-0808">Transferase</keyword>